<keyword evidence="2" id="KW-0479">Metal-binding</keyword>
<dbReference type="KEGG" id="mku:I2456_17615"/>
<dbReference type="InterPro" id="IPR001915">
    <property type="entry name" value="Peptidase_M48"/>
</dbReference>
<evidence type="ECO:0000313" key="9">
    <source>
        <dbReference type="Proteomes" id="UP000663583"/>
    </source>
</evidence>
<keyword evidence="4 6" id="KW-0862">Zinc</keyword>
<gene>
    <name evidence="8" type="ORF">I2456_17615</name>
</gene>
<evidence type="ECO:0000256" key="4">
    <source>
        <dbReference type="ARBA" id="ARBA00022833"/>
    </source>
</evidence>
<protein>
    <submittedName>
        <fullName evidence="8">M48 family metalloprotease</fullName>
    </submittedName>
</protein>
<keyword evidence="5 6" id="KW-0482">Metalloprotease</keyword>
<dbReference type="Proteomes" id="UP000663583">
    <property type="component" value="Chromosome"/>
</dbReference>
<comment type="cofactor">
    <cofactor evidence="6">
        <name>Zn(2+)</name>
        <dbReference type="ChEBI" id="CHEBI:29105"/>
    </cofactor>
    <text evidence="6">Binds 1 zinc ion per subunit.</text>
</comment>
<accession>A0AAX1JH12</accession>
<dbReference type="Pfam" id="PF01435">
    <property type="entry name" value="Peptidase_M48"/>
    <property type="match status" value="1"/>
</dbReference>
<evidence type="ECO:0000256" key="5">
    <source>
        <dbReference type="ARBA" id="ARBA00023049"/>
    </source>
</evidence>
<name>A0AAX1JH12_9MYCO</name>
<dbReference type="AlphaFoldDB" id="A0AAX1JH12"/>
<sequence length="53" mass="5662">MVVTSAALAALDTRELAAVLAHERAHLTGRHSLRDVALNVAFRAMAIPRALGR</sequence>
<comment type="similarity">
    <text evidence="6">Belongs to the peptidase M48 family.</text>
</comment>
<evidence type="ECO:0000256" key="6">
    <source>
        <dbReference type="RuleBase" id="RU003983"/>
    </source>
</evidence>
<dbReference type="GO" id="GO:0004222">
    <property type="term" value="F:metalloendopeptidase activity"/>
    <property type="evidence" value="ECO:0007669"/>
    <property type="project" value="InterPro"/>
</dbReference>
<dbReference type="GO" id="GO:0006508">
    <property type="term" value="P:proteolysis"/>
    <property type="evidence" value="ECO:0007669"/>
    <property type="project" value="UniProtKB-KW"/>
</dbReference>
<dbReference type="GO" id="GO:0046872">
    <property type="term" value="F:metal ion binding"/>
    <property type="evidence" value="ECO:0007669"/>
    <property type="project" value="UniProtKB-KW"/>
</dbReference>
<evidence type="ECO:0000259" key="7">
    <source>
        <dbReference type="Pfam" id="PF01435"/>
    </source>
</evidence>
<evidence type="ECO:0000256" key="3">
    <source>
        <dbReference type="ARBA" id="ARBA00022801"/>
    </source>
</evidence>
<dbReference type="EMBL" id="CP065047">
    <property type="protein sequence ID" value="QPI40804.1"/>
    <property type="molecule type" value="Genomic_DNA"/>
</dbReference>
<keyword evidence="3 6" id="KW-0378">Hydrolase</keyword>
<reference evidence="8" key="1">
    <citation type="submission" date="2020-11" db="EMBL/GenBank/DDBJ databases">
        <title>Intraspecies plasmid and genomic variation of Mycobacterium kubicae revealed by the complete genome sequences of two clinical isolates.</title>
        <authorList>
            <person name="Hendrix J.R."/>
            <person name="Epperson L.E."/>
            <person name="Honda J.R."/>
            <person name="Strong M."/>
        </authorList>
    </citation>
    <scope>NUCLEOTIDE SEQUENCE</scope>
    <source>
        <strain evidence="8">JCM 13573</strain>
    </source>
</reference>
<dbReference type="Gene3D" id="3.30.2010.10">
    <property type="entry name" value="Metalloproteases ('zincins'), catalytic domain"/>
    <property type="match status" value="1"/>
</dbReference>
<evidence type="ECO:0000256" key="1">
    <source>
        <dbReference type="ARBA" id="ARBA00022670"/>
    </source>
</evidence>
<organism evidence="8 9">
    <name type="scientific">Mycobacterium kubicae</name>
    <dbReference type="NCBI Taxonomy" id="120959"/>
    <lineage>
        <taxon>Bacteria</taxon>
        <taxon>Bacillati</taxon>
        <taxon>Actinomycetota</taxon>
        <taxon>Actinomycetes</taxon>
        <taxon>Mycobacteriales</taxon>
        <taxon>Mycobacteriaceae</taxon>
        <taxon>Mycobacterium</taxon>
        <taxon>Mycobacterium simiae complex</taxon>
    </lineage>
</organism>
<keyword evidence="1 6" id="KW-0645">Protease</keyword>
<feature type="domain" description="Peptidase M48" evidence="7">
    <location>
        <begin position="1"/>
        <end position="39"/>
    </location>
</feature>
<evidence type="ECO:0000256" key="2">
    <source>
        <dbReference type="ARBA" id="ARBA00022723"/>
    </source>
</evidence>
<dbReference type="RefSeq" id="WP_085073302.1">
    <property type="nucleotide sequence ID" value="NZ_JACKSR010000009.1"/>
</dbReference>
<proteinExistence type="inferred from homology"/>
<evidence type="ECO:0000313" key="8">
    <source>
        <dbReference type="EMBL" id="QPI40804.1"/>
    </source>
</evidence>